<gene>
    <name evidence="6" type="ORF">PZN02_005057</name>
</gene>
<dbReference type="InterPro" id="IPR000595">
    <property type="entry name" value="cNMP-bd_dom"/>
</dbReference>
<feature type="domain" description="Cyclic nucleotide-binding" evidence="4">
    <location>
        <begin position="40"/>
        <end position="112"/>
    </location>
</feature>
<evidence type="ECO:0000259" key="4">
    <source>
        <dbReference type="PROSITE" id="PS50042"/>
    </source>
</evidence>
<protein>
    <submittedName>
        <fullName evidence="6">Crp/Fnr family transcriptional regulator</fullName>
    </submittedName>
</protein>
<dbReference type="PANTHER" id="PTHR24567">
    <property type="entry name" value="CRP FAMILY TRANSCRIPTIONAL REGULATORY PROTEIN"/>
    <property type="match status" value="1"/>
</dbReference>
<keyword evidence="1" id="KW-0805">Transcription regulation</keyword>
<evidence type="ECO:0000256" key="2">
    <source>
        <dbReference type="ARBA" id="ARBA00023125"/>
    </source>
</evidence>
<dbReference type="SUPFAM" id="SSF51206">
    <property type="entry name" value="cAMP-binding domain-like"/>
    <property type="match status" value="1"/>
</dbReference>
<name>A0ABY8DLF8_9HYPH</name>
<feature type="domain" description="HTH crp-type" evidence="5">
    <location>
        <begin position="155"/>
        <end position="227"/>
    </location>
</feature>
<accession>A0ABY8DLF8</accession>
<evidence type="ECO:0000256" key="1">
    <source>
        <dbReference type="ARBA" id="ARBA00023015"/>
    </source>
</evidence>
<dbReference type="InterPro" id="IPR014710">
    <property type="entry name" value="RmlC-like_jellyroll"/>
</dbReference>
<dbReference type="RefSeq" id="WP_280661714.1">
    <property type="nucleotide sequence ID" value="NZ_CP120374.1"/>
</dbReference>
<sequence length="240" mass="26857">MDGPIPIRDYSVSRALVPPLGGGRRAATDDEFAFCRSSVRTFRRGEVIAMAGVRIDKFARVQHGLVIASTVLPDGREFIVEIIPKAGIIGELEVLRKQTLSLEYRAATDCELHFFEGRLLREKYASDPDFQETVLFKALARVSELELRIISNAGSSLQSRLASTLLRLSKVYANDTPNSRDELIISQHELAATLPASREKVNRCLRRLRESKIIDGAQGRIRILNRKALQDYADSTFSVK</sequence>
<evidence type="ECO:0000313" key="7">
    <source>
        <dbReference type="Proteomes" id="UP001229355"/>
    </source>
</evidence>
<dbReference type="CDD" id="cd00038">
    <property type="entry name" value="CAP_ED"/>
    <property type="match status" value="1"/>
</dbReference>
<reference evidence="6 7" key="1">
    <citation type="submission" date="2023-03" db="EMBL/GenBank/DDBJ databases">
        <authorList>
            <person name="Kaur S."/>
            <person name="Espinosa-Saiz D."/>
            <person name="Velazquez E."/>
            <person name="Menendez E."/>
            <person name="diCenzo G.C."/>
        </authorList>
    </citation>
    <scope>NUCLEOTIDE SEQUENCE [LARGE SCALE GENOMIC DNA]</scope>
    <source>
        <strain evidence="6 7">LMG 24692</strain>
    </source>
</reference>
<dbReference type="Gene3D" id="2.60.120.10">
    <property type="entry name" value="Jelly Rolls"/>
    <property type="match status" value="1"/>
</dbReference>
<proteinExistence type="predicted"/>
<dbReference type="InterPro" id="IPR036390">
    <property type="entry name" value="WH_DNA-bd_sf"/>
</dbReference>
<dbReference type="EMBL" id="CP120374">
    <property type="protein sequence ID" value="WEX89743.1"/>
    <property type="molecule type" value="Genomic_DNA"/>
</dbReference>
<organism evidence="6 7">
    <name type="scientific">Sinorhizobium garamanticum</name>
    <dbReference type="NCBI Taxonomy" id="680247"/>
    <lineage>
        <taxon>Bacteria</taxon>
        <taxon>Pseudomonadati</taxon>
        <taxon>Pseudomonadota</taxon>
        <taxon>Alphaproteobacteria</taxon>
        <taxon>Hyphomicrobiales</taxon>
        <taxon>Rhizobiaceae</taxon>
        <taxon>Sinorhizobium/Ensifer group</taxon>
        <taxon>Sinorhizobium</taxon>
    </lineage>
</organism>
<dbReference type="Proteomes" id="UP001229355">
    <property type="component" value="Chromosome 2"/>
</dbReference>
<keyword evidence="2" id="KW-0238">DNA-binding</keyword>
<dbReference type="InterPro" id="IPR018490">
    <property type="entry name" value="cNMP-bd_dom_sf"/>
</dbReference>
<dbReference type="InterPro" id="IPR012318">
    <property type="entry name" value="HTH_CRP"/>
</dbReference>
<evidence type="ECO:0000313" key="6">
    <source>
        <dbReference type="EMBL" id="WEX89743.1"/>
    </source>
</evidence>
<keyword evidence="7" id="KW-1185">Reference proteome</keyword>
<dbReference type="SUPFAM" id="SSF46785">
    <property type="entry name" value="Winged helix' DNA-binding domain"/>
    <property type="match status" value="1"/>
</dbReference>
<dbReference type="Pfam" id="PF00027">
    <property type="entry name" value="cNMP_binding"/>
    <property type="match status" value="1"/>
</dbReference>
<dbReference type="PANTHER" id="PTHR24567:SF26">
    <property type="entry name" value="REGULATORY PROTEIN YEIL"/>
    <property type="match status" value="1"/>
</dbReference>
<dbReference type="PROSITE" id="PS50042">
    <property type="entry name" value="CNMP_BINDING_3"/>
    <property type="match status" value="1"/>
</dbReference>
<evidence type="ECO:0000256" key="3">
    <source>
        <dbReference type="ARBA" id="ARBA00023163"/>
    </source>
</evidence>
<dbReference type="PROSITE" id="PS51063">
    <property type="entry name" value="HTH_CRP_2"/>
    <property type="match status" value="1"/>
</dbReference>
<dbReference type="Pfam" id="PF13545">
    <property type="entry name" value="HTH_Crp_2"/>
    <property type="match status" value="1"/>
</dbReference>
<keyword evidence="3" id="KW-0804">Transcription</keyword>
<evidence type="ECO:0000259" key="5">
    <source>
        <dbReference type="PROSITE" id="PS51063"/>
    </source>
</evidence>
<dbReference type="InterPro" id="IPR050397">
    <property type="entry name" value="Env_Response_Regulators"/>
</dbReference>